<sequence length="254" mass="27155">MADQKKVPASPTSGDNATANVNATTQSCQEKRVIVIDPGHGGTADEQSSTWNNATSASKVLEKTLTLQYAQSLKQQLASAEVKQIFTSKNYCDVQVILTRETDVNLSAAARLAVATQHKADIFLSIHFNGFDPASVRGTETFYKATSNGYQTNEAEDKALAEAVCAAAVAAMKVFDSKARNRNVKADKDTEHKSLWVLRDPGVGLSGEMCRSAMIEMEFITNPVADKNLVSGPNAAANRDAVMLSVAKALAKAL</sequence>
<dbReference type="Proteomes" id="UP000019678">
    <property type="component" value="Unassembled WGS sequence"/>
</dbReference>
<dbReference type="STRING" id="1192034.CAP_2336"/>
<dbReference type="CDD" id="cd02696">
    <property type="entry name" value="MurNAc-LAA"/>
    <property type="match status" value="1"/>
</dbReference>
<dbReference type="GO" id="GO:0030288">
    <property type="term" value="C:outer membrane-bounded periplasmic space"/>
    <property type="evidence" value="ECO:0007669"/>
    <property type="project" value="TreeGrafter"/>
</dbReference>
<evidence type="ECO:0000256" key="2">
    <source>
        <dbReference type="ARBA" id="ARBA00011901"/>
    </source>
</evidence>
<organism evidence="5 6">
    <name type="scientific">Chondromyces apiculatus DSM 436</name>
    <dbReference type="NCBI Taxonomy" id="1192034"/>
    <lineage>
        <taxon>Bacteria</taxon>
        <taxon>Pseudomonadati</taxon>
        <taxon>Myxococcota</taxon>
        <taxon>Polyangia</taxon>
        <taxon>Polyangiales</taxon>
        <taxon>Polyangiaceae</taxon>
        <taxon>Chondromyces</taxon>
    </lineage>
</organism>
<dbReference type="AlphaFoldDB" id="A0A017TC21"/>
<name>A0A017TC21_9BACT</name>
<evidence type="ECO:0000256" key="1">
    <source>
        <dbReference type="ARBA" id="ARBA00001561"/>
    </source>
</evidence>
<keyword evidence="6" id="KW-1185">Reference proteome</keyword>
<dbReference type="EC" id="3.5.1.28" evidence="2"/>
<feature type="domain" description="MurNAc-LAA" evidence="4">
    <location>
        <begin position="112"/>
        <end position="251"/>
    </location>
</feature>
<dbReference type="InterPro" id="IPR050695">
    <property type="entry name" value="N-acetylmuramoyl_amidase_3"/>
</dbReference>
<dbReference type="GO" id="GO:0008745">
    <property type="term" value="F:N-acetylmuramoyl-L-alanine amidase activity"/>
    <property type="evidence" value="ECO:0007669"/>
    <property type="project" value="UniProtKB-EC"/>
</dbReference>
<proteinExistence type="predicted"/>
<reference evidence="5 6" key="1">
    <citation type="submission" date="2013-05" db="EMBL/GenBank/DDBJ databases">
        <title>Genome assembly of Chondromyces apiculatus DSM 436.</title>
        <authorList>
            <person name="Sharma G."/>
            <person name="Khatri I."/>
            <person name="Kaur C."/>
            <person name="Mayilraj S."/>
            <person name="Subramanian S."/>
        </authorList>
    </citation>
    <scope>NUCLEOTIDE SEQUENCE [LARGE SCALE GENOMIC DNA]</scope>
    <source>
        <strain evidence="5 6">DSM 436</strain>
    </source>
</reference>
<dbReference type="PANTHER" id="PTHR30404:SF0">
    <property type="entry name" value="N-ACETYLMURAMOYL-L-ALANINE AMIDASE AMIC"/>
    <property type="match status" value="1"/>
</dbReference>
<dbReference type="InterPro" id="IPR002508">
    <property type="entry name" value="MurNAc-LAA_cat"/>
</dbReference>
<comment type="catalytic activity">
    <reaction evidence="1">
        <text>Hydrolyzes the link between N-acetylmuramoyl residues and L-amino acid residues in certain cell-wall glycopeptides.</text>
        <dbReference type="EC" id="3.5.1.28"/>
    </reaction>
</comment>
<dbReference type="PROSITE" id="PS51257">
    <property type="entry name" value="PROKAR_LIPOPROTEIN"/>
    <property type="match status" value="1"/>
</dbReference>
<protein>
    <recommendedName>
        <fullName evidence="2">N-acetylmuramoyl-L-alanine amidase</fullName>
        <ecNumber evidence="2">3.5.1.28</ecNumber>
    </recommendedName>
</protein>
<gene>
    <name evidence="5" type="ORF">CAP_2336</name>
</gene>
<evidence type="ECO:0000313" key="6">
    <source>
        <dbReference type="Proteomes" id="UP000019678"/>
    </source>
</evidence>
<dbReference type="GO" id="GO:0009253">
    <property type="term" value="P:peptidoglycan catabolic process"/>
    <property type="evidence" value="ECO:0007669"/>
    <property type="project" value="InterPro"/>
</dbReference>
<dbReference type="eggNOG" id="COG0860">
    <property type="taxonomic scope" value="Bacteria"/>
</dbReference>
<accession>A0A017TC21</accession>
<evidence type="ECO:0000313" key="5">
    <source>
        <dbReference type="EMBL" id="EYF06146.1"/>
    </source>
</evidence>
<keyword evidence="3" id="KW-0378">Hydrolase</keyword>
<dbReference type="RefSeq" id="WP_044240773.1">
    <property type="nucleotide sequence ID" value="NZ_ASRX01000018.1"/>
</dbReference>
<dbReference type="EMBL" id="ASRX01000018">
    <property type="protein sequence ID" value="EYF06146.1"/>
    <property type="molecule type" value="Genomic_DNA"/>
</dbReference>
<dbReference type="SMART" id="SM00646">
    <property type="entry name" value="Ami_3"/>
    <property type="match status" value="1"/>
</dbReference>
<dbReference type="OrthoDB" id="9806267at2"/>
<dbReference type="Gene3D" id="3.40.630.40">
    <property type="entry name" value="Zn-dependent exopeptidases"/>
    <property type="match status" value="1"/>
</dbReference>
<evidence type="ECO:0000256" key="3">
    <source>
        <dbReference type="ARBA" id="ARBA00022801"/>
    </source>
</evidence>
<dbReference type="SUPFAM" id="SSF53187">
    <property type="entry name" value="Zn-dependent exopeptidases"/>
    <property type="match status" value="1"/>
</dbReference>
<dbReference type="Pfam" id="PF01520">
    <property type="entry name" value="Amidase_3"/>
    <property type="match status" value="1"/>
</dbReference>
<comment type="caution">
    <text evidence="5">The sequence shown here is derived from an EMBL/GenBank/DDBJ whole genome shotgun (WGS) entry which is preliminary data.</text>
</comment>
<evidence type="ECO:0000259" key="4">
    <source>
        <dbReference type="SMART" id="SM00646"/>
    </source>
</evidence>
<dbReference type="PANTHER" id="PTHR30404">
    <property type="entry name" value="N-ACETYLMURAMOYL-L-ALANINE AMIDASE"/>
    <property type="match status" value="1"/>
</dbReference>